<dbReference type="PANTHER" id="PTHR46564">
    <property type="entry name" value="TRANSPOSASE"/>
    <property type="match status" value="1"/>
</dbReference>
<dbReference type="EMBL" id="CAGKOT010000045">
    <property type="protein sequence ID" value="CAB5381930.1"/>
    <property type="molecule type" value="Genomic_DNA"/>
</dbReference>
<sequence>MINFANPELKLPSRKVLAGCILNTNSEHIKKSLIDTAQKDELEVTACFDGWKNVNNDLDKQNIKYNAVITNSASLNQAARYVKLLICDQPDHTYKFSVFMAKTLAEDLKWRIILLYNDGYSRKQIAKLLYIGETLVNKVINIYAKWGCVVNPWRRLPGKKKVFNRSDMNILREIVSENVDYYLDEYIEVMQVRTGKRVSVPTLWRSLAYCGITRKKLQKAAAERNELLRSAFIASIGHYRIDQLVFMDESSKDERTSTRLYERGIIAVDIIEGSCTKQRFKEFVISQVLPQMNPFPTCSQITSQMARGYFRGSGYF</sequence>
<evidence type="ECO:0000313" key="2">
    <source>
        <dbReference type="Proteomes" id="UP000684084"/>
    </source>
</evidence>
<accession>A0A916EEJ1</accession>
<comment type="caution">
    <text evidence="1">The sequence shown here is derived from an EMBL/GenBank/DDBJ whole genome shotgun (WGS) entry which is preliminary data.</text>
</comment>
<dbReference type="Proteomes" id="UP000684084">
    <property type="component" value="Unassembled WGS sequence"/>
</dbReference>
<dbReference type="OrthoDB" id="2373277at2759"/>
<protein>
    <submittedName>
        <fullName evidence="1">Uncharacterized protein</fullName>
    </submittedName>
</protein>
<organism evidence="1 2">
    <name type="scientific">Rhizophagus irregularis</name>
    <dbReference type="NCBI Taxonomy" id="588596"/>
    <lineage>
        <taxon>Eukaryota</taxon>
        <taxon>Fungi</taxon>
        <taxon>Fungi incertae sedis</taxon>
        <taxon>Mucoromycota</taxon>
        <taxon>Glomeromycotina</taxon>
        <taxon>Glomeromycetes</taxon>
        <taxon>Glomerales</taxon>
        <taxon>Glomeraceae</taxon>
        <taxon>Rhizophagus</taxon>
    </lineage>
</organism>
<reference evidence="1" key="1">
    <citation type="submission" date="2020-05" db="EMBL/GenBank/DDBJ databases">
        <authorList>
            <person name="Rincon C."/>
            <person name="Sanders R I."/>
            <person name="Robbins C."/>
            <person name="Chaturvedi A."/>
        </authorList>
    </citation>
    <scope>NUCLEOTIDE SEQUENCE</scope>
    <source>
        <strain evidence="1">CHB12</strain>
    </source>
</reference>
<name>A0A916EEJ1_9GLOM</name>
<dbReference type="AlphaFoldDB" id="A0A916EEJ1"/>
<evidence type="ECO:0000313" key="1">
    <source>
        <dbReference type="EMBL" id="CAB5381930.1"/>
    </source>
</evidence>
<dbReference type="VEuPathDB" id="FungiDB:RhiirFUN_011055"/>
<dbReference type="VEuPathDB" id="FungiDB:RhiirFUN_020618"/>
<gene>
    <name evidence="1" type="ORF">CHRIB12_LOCUS17744</name>
</gene>
<dbReference type="PANTHER" id="PTHR46564:SF1">
    <property type="entry name" value="TRANSPOSASE"/>
    <property type="match status" value="1"/>
</dbReference>
<proteinExistence type="predicted"/>